<reference evidence="8 9" key="1">
    <citation type="journal article" date="2014" name="Genome Announc.">
        <title>Draft Genome Sequence of the Agar-Degrading Bacterium Catenovulum sp. Strain DS-2, Isolated from Intestines of Haliotis diversicolor.</title>
        <authorList>
            <person name="Shan D."/>
            <person name="Li X."/>
            <person name="Gu Z."/>
            <person name="Wei G."/>
            <person name="Gao Z."/>
            <person name="Shao Z."/>
        </authorList>
    </citation>
    <scope>NUCLEOTIDE SEQUENCE [LARGE SCALE GENOMIC DNA]</scope>
    <source>
        <strain evidence="8 9">DS-2</strain>
    </source>
</reference>
<dbReference type="OrthoDB" id="9776710at2"/>
<evidence type="ECO:0000313" key="8">
    <source>
        <dbReference type="EMBL" id="EWH11709.1"/>
    </source>
</evidence>
<dbReference type="RefSeq" id="WP_035013106.1">
    <property type="nucleotide sequence ID" value="NZ_ARZY01000003.1"/>
</dbReference>
<protein>
    <submittedName>
        <fullName evidence="8">Quinol oxidase, subunit II</fullName>
    </submittedName>
</protein>
<feature type="transmembrane region" description="Helical" evidence="7">
    <location>
        <begin position="86"/>
        <end position="109"/>
    </location>
</feature>
<dbReference type="GO" id="GO:0019646">
    <property type="term" value="P:aerobic electron transport chain"/>
    <property type="evidence" value="ECO:0007669"/>
    <property type="project" value="TreeGrafter"/>
</dbReference>
<evidence type="ECO:0000256" key="7">
    <source>
        <dbReference type="SAM" id="Phobius"/>
    </source>
</evidence>
<feature type="transmembrane region" description="Helical" evidence="7">
    <location>
        <begin position="258"/>
        <end position="280"/>
    </location>
</feature>
<evidence type="ECO:0000256" key="4">
    <source>
        <dbReference type="ARBA" id="ARBA00022692"/>
    </source>
</evidence>
<feature type="transmembrane region" description="Helical" evidence="7">
    <location>
        <begin position="149"/>
        <end position="175"/>
    </location>
</feature>
<evidence type="ECO:0000256" key="2">
    <source>
        <dbReference type="ARBA" id="ARBA00007543"/>
    </source>
</evidence>
<feature type="transmembrane region" description="Helical" evidence="7">
    <location>
        <begin position="222"/>
        <end position="246"/>
    </location>
</feature>
<dbReference type="EMBL" id="ARZY01000003">
    <property type="protein sequence ID" value="EWH11709.1"/>
    <property type="molecule type" value="Genomic_DNA"/>
</dbReference>
<evidence type="ECO:0000256" key="1">
    <source>
        <dbReference type="ARBA" id="ARBA00004651"/>
    </source>
</evidence>
<dbReference type="eggNOG" id="COG1294">
    <property type="taxonomic scope" value="Bacteria"/>
</dbReference>
<name>W7QFL8_9ALTE</name>
<dbReference type="GO" id="GO:0070069">
    <property type="term" value="C:cytochrome complex"/>
    <property type="evidence" value="ECO:0007669"/>
    <property type="project" value="TreeGrafter"/>
</dbReference>
<keyword evidence="4 7" id="KW-0812">Transmembrane</keyword>
<dbReference type="GO" id="GO:0009055">
    <property type="term" value="F:electron transfer activity"/>
    <property type="evidence" value="ECO:0007669"/>
    <property type="project" value="TreeGrafter"/>
</dbReference>
<comment type="similarity">
    <text evidence="2">Belongs to the cytochrome ubiquinol oxidase subunit 2 family.</text>
</comment>
<feature type="transmembrane region" description="Helical" evidence="7">
    <location>
        <begin position="300"/>
        <end position="320"/>
    </location>
</feature>
<evidence type="ECO:0000256" key="5">
    <source>
        <dbReference type="ARBA" id="ARBA00022989"/>
    </source>
</evidence>
<dbReference type="STRING" id="1328313.DS2_02760"/>
<accession>W7QFL8</accession>
<feature type="transmembrane region" description="Helical" evidence="7">
    <location>
        <begin position="6"/>
        <end position="28"/>
    </location>
</feature>
<dbReference type="AlphaFoldDB" id="W7QFL8"/>
<dbReference type="Proteomes" id="UP000019276">
    <property type="component" value="Unassembled WGS sequence"/>
</dbReference>
<keyword evidence="3" id="KW-1003">Cell membrane</keyword>
<gene>
    <name evidence="8" type="ORF">DS2_02760</name>
</gene>
<feature type="transmembrane region" description="Helical" evidence="7">
    <location>
        <begin position="196"/>
        <end position="216"/>
    </location>
</feature>
<evidence type="ECO:0000256" key="3">
    <source>
        <dbReference type="ARBA" id="ARBA00022475"/>
    </source>
</evidence>
<dbReference type="InterPro" id="IPR003317">
    <property type="entry name" value="Cyt-d_oxidase_su2"/>
</dbReference>
<keyword evidence="6 7" id="KW-0472">Membrane</keyword>
<organism evidence="8 9">
    <name type="scientific">Catenovulum agarivorans DS-2</name>
    <dbReference type="NCBI Taxonomy" id="1328313"/>
    <lineage>
        <taxon>Bacteria</taxon>
        <taxon>Pseudomonadati</taxon>
        <taxon>Pseudomonadota</taxon>
        <taxon>Gammaproteobacteria</taxon>
        <taxon>Alteromonadales</taxon>
        <taxon>Alteromonadaceae</taxon>
        <taxon>Catenovulum</taxon>
    </lineage>
</organism>
<comment type="caution">
    <text evidence="8">The sequence shown here is derived from an EMBL/GenBank/DDBJ whole genome shotgun (WGS) entry which is preliminary data.</text>
</comment>
<evidence type="ECO:0000313" key="9">
    <source>
        <dbReference type="Proteomes" id="UP000019276"/>
    </source>
</evidence>
<comment type="subcellular location">
    <subcellularLocation>
        <location evidence="1">Cell membrane</location>
        <topology evidence="1">Multi-pass membrane protein</topology>
    </subcellularLocation>
</comment>
<keyword evidence="9" id="KW-1185">Reference proteome</keyword>
<dbReference type="GO" id="GO:0005886">
    <property type="term" value="C:plasma membrane"/>
    <property type="evidence" value="ECO:0007669"/>
    <property type="project" value="UniProtKB-SubCell"/>
</dbReference>
<proteinExistence type="inferred from homology"/>
<dbReference type="Pfam" id="PF02322">
    <property type="entry name" value="Cyt_bd_oxida_II"/>
    <property type="match status" value="1"/>
</dbReference>
<dbReference type="PANTHER" id="PTHR43141">
    <property type="entry name" value="CYTOCHROME BD2 SUBUNIT II"/>
    <property type="match status" value="1"/>
</dbReference>
<evidence type="ECO:0000256" key="6">
    <source>
        <dbReference type="ARBA" id="ARBA00023136"/>
    </source>
</evidence>
<dbReference type="PANTHER" id="PTHR43141:SF2">
    <property type="entry name" value="BLR3729 PROTEIN"/>
    <property type="match status" value="1"/>
</dbReference>
<feature type="transmembrane region" description="Helical" evidence="7">
    <location>
        <begin position="121"/>
        <end position="143"/>
    </location>
</feature>
<dbReference type="PATRIC" id="fig|1328313.3.peg.575"/>
<dbReference type="GO" id="GO:0016682">
    <property type="term" value="F:oxidoreductase activity, acting on diphenols and related substances as donors, oxygen as acceptor"/>
    <property type="evidence" value="ECO:0007669"/>
    <property type="project" value="TreeGrafter"/>
</dbReference>
<sequence length="335" mass="36984">MHNYLSADSLAIIFAGLTGLAVLLYAILDGYDLGVGILLPTNDNQTASTMIASIGPFWDANETWLVLAVGLILIAFPAAHNLILEALYIPVVILLVALIMRGVAFDFRVKAAMSHRPKWNVLFKLGSILAALSQGYMLGLYVMGFETSVTAYLFAGISALGVLAAYAYIGACWLVMKTEHELQQQATKWARAAGRFAFMGVVSVSVVNPLINPAVFDRWFSLPNAILLLPLPLFCFVLFLVVDRLLKRMPFKQDVSCWIPFVAAVVIFFICFCAFAFSYFPDIVPGKLDIFSAASAAESLSFMLWGALIVVPTILCYTFYSYRVFWGKVRELSYD</sequence>
<keyword evidence="5 7" id="KW-1133">Transmembrane helix</keyword>